<evidence type="ECO:0000313" key="4">
    <source>
        <dbReference type="Proteomes" id="UP001642464"/>
    </source>
</evidence>
<evidence type="ECO:0000313" key="3">
    <source>
        <dbReference type="EMBL" id="CAK9017566.1"/>
    </source>
</evidence>
<keyword evidence="1" id="KW-0175">Coiled coil</keyword>
<reference evidence="3 4" key="1">
    <citation type="submission" date="2024-02" db="EMBL/GenBank/DDBJ databases">
        <authorList>
            <person name="Chen Y."/>
            <person name="Shah S."/>
            <person name="Dougan E. K."/>
            <person name="Thang M."/>
            <person name="Chan C."/>
        </authorList>
    </citation>
    <scope>NUCLEOTIDE SEQUENCE [LARGE SCALE GENOMIC DNA]</scope>
</reference>
<accession>A0ABP0JSY6</accession>
<sequence length="382" mass="41577">AALQSVTQRVEELAAALQSEQQKHHDAIQSVEQQLAELRARLSEPPRAPSEHEVPSSADLMEDTLPEVNLVNGSMNAWAKALKIHILGTVHQELEAFKDQHLLDLRSCNESVKHLELTMGHVSQELNQLLQKVGGSQAAGSPSGPNRTIPFDSILCSAKTTLEGAFLEYRDDDEELLARGHRISRISRDESVVSMATLEGGAESTVTCTPQEITGPVTARGPAAPETGMTTPQPPWPQQGMYLLKDTPQRDHPRYLAMQWTPPSTSQTCSQAPTWHLARRSLPVQRMAGGGNTSVPVPVVMRRDAQDKRVVIVPPTAKPPVQGPGLARSTTGTLRDVRRGGLQPTSQRATINFPLNEWKGQAPAMPKLFPGTMRMKAPQAGS</sequence>
<feature type="compositionally biased region" description="Basic and acidic residues" evidence="2">
    <location>
        <begin position="42"/>
        <end position="54"/>
    </location>
</feature>
<dbReference type="EMBL" id="CAXAMM010008513">
    <property type="protein sequence ID" value="CAK9017566.1"/>
    <property type="molecule type" value="Genomic_DNA"/>
</dbReference>
<gene>
    <name evidence="3" type="ORF">SCF082_LOCUS13698</name>
</gene>
<protein>
    <submittedName>
        <fullName evidence="3">Uncharacterized protein</fullName>
    </submittedName>
</protein>
<evidence type="ECO:0000256" key="2">
    <source>
        <dbReference type="SAM" id="MobiDB-lite"/>
    </source>
</evidence>
<feature type="non-terminal residue" evidence="3">
    <location>
        <position position="1"/>
    </location>
</feature>
<comment type="caution">
    <text evidence="3">The sequence shown here is derived from an EMBL/GenBank/DDBJ whole genome shotgun (WGS) entry which is preliminary data.</text>
</comment>
<keyword evidence="4" id="KW-1185">Reference proteome</keyword>
<organism evidence="3 4">
    <name type="scientific">Durusdinium trenchii</name>
    <dbReference type="NCBI Taxonomy" id="1381693"/>
    <lineage>
        <taxon>Eukaryota</taxon>
        <taxon>Sar</taxon>
        <taxon>Alveolata</taxon>
        <taxon>Dinophyceae</taxon>
        <taxon>Suessiales</taxon>
        <taxon>Symbiodiniaceae</taxon>
        <taxon>Durusdinium</taxon>
    </lineage>
</organism>
<proteinExistence type="predicted"/>
<feature type="region of interest" description="Disordered" evidence="2">
    <location>
        <begin position="42"/>
        <end position="61"/>
    </location>
</feature>
<evidence type="ECO:0000256" key="1">
    <source>
        <dbReference type="SAM" id="Coils"/>
    </source>
</evidence>
<dbReference type="Proteomes" id="UP001642464">
    <property type="component" value="Unassembled WGS sequence"/>
</dbReference>
<name>A0ABP0JSY6_9DINO</name>
<feature type="coiled-coil region" evidence="1">
    <location>
        <begin position="3"/>
        <end position="41"/>
    </location>
</feature>